<keyword evidence="5" id="KW-1185">Reference proteome</keyword>
<evidence type="ECO:0000259" key="3">
    <source>
        <dbReference type="Pfam" id="PF20152"/>
    </source>
</evidence>
<accession>A0ABR3FFL3</accession>
<evidence type="ECO:0000256" key="2">
    <source>
        <dbReference type="SAM" id="Phobius"/>
    </source>
</evidence>
<comment type="caution">
    <text evidence="4">The sequence shown here is derived from an EMBL/GenBank/DDBJ whole genome shotgun (WGS) entry which is preliminary data.</text>
</comment>
<feature type="transmembrane region" description="Helical" evidence="2">
    <location>
        <begin position="172"/>
        <end position="191"/>
    </location>
</feature>
<reference evidence="4 5" key="1">
    <citation type="submission" date="2024-02" db="EMBL/GenBank/DDBJ databases">
        <title>A draft genome for the cacao thread blight pathogen Marasmius crinis-equi.</title>
        <authorList>
            <person name="Cohen S.P."/>
            <person name="Baruah I.K."/>
            <person name="Amoako-Attah I."/>
            <person name="Bukari Y."/>
            <person name="Meinhardt L.W."/>
            <person name="Bailey B.A."/>
        </authorList>
    </citation>
    <scope>NUCLEOTIDE SEQUENCE [LARGE SCALE GENOMIC DNA]</scope>
    <source>
        <strain evidence="4 5">GH-76</strain>
    </source>
</reference>
<proteinExistence type="predicted"/>
<feature type="region of interest" description="Disordered" evidence="1">
    <location>
        <begin position="374"/>
        <end position="413"/>
    </location>
</feature>
<sequence>MTSSLQLVFGPMLIGVFLNVTLWGIMAVQTMVYYQAYKNLGSNRCMFSQGYCDSQILYLVTAETLNSALDMAMMYELLVAQFGSQEATTFFPKLLAAGMPVSTTVDQDNAFDFLVCPLDPILTVLISTPIQVFIAYRIRVISQGGGLWTASMVIFVRVFARKPELHTPALTWLLASAIADVTITASLYWSLNQRKTGFKHTDDSINRILRLTVQTGLITAIVALLDVICFLALPHTTINFIWDFALSKLYTNALMSTLNARAGWNSLAGVDPYNVLFGMEITSASQINFQSHSRLEGFGWGSTYRTNPELAFTGISRVETDAHDCNETLSRDRTRHADLPTREPAALNLPKNPILDATQLEAVEYGVAITDSKEVVGPDKSRSRTLSKSPPATEHPGRTLPILSAPLGPSSTG</sequence>
<feature type="domain" description="DUF6534" evidence="3">
    <location>
        <begin position="176"/>
        <end position="262"/>
    </location>
</feature>
<feature type="transmembrane region" description="Helical" evidence="2">
    <location>
        <begin position="12"/>
        <end position="34"/>
    </location>
</feature>
<keyword evidence="2" id="KW-0812">Transmembrane</keyword>
<name>A0ABR3FFL3_9AGAR</name>
<dbReference type="PANTHER" id="PTHR40465">
    <property type="entry name" value="CHROMOSOME 1, WHOLE GENOME SHOTGUN SEQUENCE"/>
    <property type="match status" value="1"/>
</dbReference>
<dbReference type="Pfam" id="PF20152">
    <property type="entry name" value="DUF6534"/>
    <property type="match status" value="1"/>
</dbReference>
<evidence type="ECO:0000256" key="1">
    <source>
        <dbReference type="SAM" id="MobiDB-lite"/>
    </source>
</evidence>
<dbReference type="InterPro" id="IPR045339">
    <property type="entry name" value="DUF6534"/>
</dbReference>
<gene>
    <name evidence="4" type="ORF">V5O48_008094</name>
</gene>
<feature type="transmembrane region" description="Helical" evidence="2">
    <location>
        <begin position="140"/>
        <end position="160"/>
    </location>
</feature>
<evidence type="ECO:0000313" key="5">
    <source>
        <dbReference type="Proteomes" id="UP001465976"/>
    </source>
</evidence>
<dbReference type="EMBL" id="JBAHYK010000454">
    <property type="protein sequence ID" value="KAL0573853.1"/>
    <property type="molecule type" value="Genomic_DNA"/>
</dbReference>
<dbReference type="Proteomes" id="UP001465976">
    <property type="component" value="Unassembled WGS sequence"/>
</dbReference>
<protein>
    <recommendedName>
        <fullName evidence="3">DUF6534 domain-containing protein</fullName>
    </recommendedName>
</protein>
<dbReference type="PANTHER" id="PTHR40465:SF1">
    <property type="entry name" value="DUF6534 DOMAIN-CONTAINING PROTEIN"/>
    <property type="match status" value="1"/>
</dbReference>
<keyword evidence="2" id="KW-1133">Transmembrane helix</keyword>
<keyword evidence="2" id="KW-0472">Membrane</keyword>
<evidence type="ECO:0000313" key="4">
    <source>
        <dbReference type="EMBL" id="KAL0573853.1"/>
    </source>
</evidence>
<organism evidence="4 5">
    <name type="scientific">Marasmius crinis-equi</name>
    <dbReference type="NCBI Taxonomy" id="585013"/>
    <lineage>
        <taxon>Eukaryota</taxon>
        <taxon>Fungi</taxon>
        <taxon>Dikarya</taxon>
        <taxon>Basidiomycota</taxon>
        <taxon>Agaricomycotina</taxon>
        <taxon>Agaricomycetes</taxon>
        <taxon>Agaricomycetidae</taxon>
        <taxon>Agaricales</taxon>
        <taxon>Marasmiineae</taxon>
        <taxon>Marasmiaceae</taxon>
        <taxon>Marasmius</taxon>
    </lineage>
</organism>
<feature type="transmembrane region" description="Helical" evidence="2">
    <location>
        <begin position="211"/>
        <end position="233"/>
    </location>
</feature>